<dbReference type="RefSeq" id="WP_183478166.1">
    <property type="nucleotide sequence ID" value="NZ_JACIFO010000010.1"/>
</dbReference>
<feature type="coiled-coil region" evidence="1">
    <location>
        <begin position="3"/>
        <end position="75"/>
    </location>
</feature>
<dbReference type="AlphaFoldDB" id="A0A840EK95"/>
<keyword evidence="3" id="KW-1185">Reference proteome</keyword>
<evidence type="ECO:0000313" key="3">
    <source>
        <dbReference type="Proteomes" id="UP000553034"/>
    </source>
</evidence>
<evidence type="ECO:0000313" key="2">
    <source>
        <dbReference type="EMBL" id="MBB4119822.1"/>
    </source>
</evidence>
<accession>A0A840EK95</accession>
<dbReference type="Proteomes" id="UP000553034">
    <property type="component" value="Unassembled WGS sequence"/>
</dbReference>
<keyword evidence="1" id="KW-0175">Coiled coil</keyword>
<comment type="caution">
    <text evidence="2">The sequence shown here is derived from an EMBL/GenBank/DDBJ whole genome shotgun (WGS) entry which is preliminary data.</text>
</comment>
<dbReference type="EMBL" id="JACIFO010000010">
    <property type="protein sequence ID" value="MBB4119822.1"/>
    <property type="molecule type" value="Genomic_DNA"/>
</dbReference>
<organism evidence="2 3">
    <name type="scientific">Mesonia hippocampi</name>
    <dbReference type="NCBI Taxonomy" id="1628250"/>
    <lineage>
        <taxon>Bacteria</taxon>
        <taxon>Pseudomonadati</taxon>
        <taxon>Bacteroidota</taxon>
        <taxon>Flavobacteriia</taxon>
        <taxon>Flavobacteriales</taxon>
        <taxon>Flavobacteriaceae</taxon>
        <taxon>Mesonia</taxon>
    </lineage>
</organism>
<sequence>MSIQDYINQFEEIENEAEELDQDTLEEKIYALEEQLSSDRDYFLRDFDSPEFNAFEKLQKRIKRFKKANDFYDEKATLDIMFPDRHDDDFDEESMNFDSIYGSD</sequence>
<gene>
    <name evidence="2" type="ORF">GGR32_002128</name>
</gene>
<proteinExistence type="predicted"/>
<protein>
    <submittedName>
        <fullName evidence="2">Uncharacterized protein</fullName>
    </submittedName>
</protein>
<reference evidence="2 3" key="1">
    <citation type="submission" date="2020-08" db="EMBL/GenBank/DDBJ databases">
        <title>Genomic Encyclopedia of Type Strains, Phase IV (KMG-IV): sequencing the most valuable type-strain genomes for metagenomic binning, comparative biology and taxonomic classification.</title>
        <authorList>
            <person name="Goeker M."/>
        </authorList>
    </citation>
    <scope>NUCLEOTIDE SEQUENCE [LARGE SCALE GENOMIC DNA]</scope>
    <source>
        <strain evidence="2 3">DSM 29568</strain>
    </source>
</reference>
<evidence type="ECO:0000256" key="1">
    <source>
        <dbReference type="SAM" id="Coils"/>
    </source>
</evidence>
<name>A0A840EK95_9FLAO</name>